<accession>A0ABQ0G164</accession>
<protein>
    <submittedName>
        <fullName evidence="1">Uncharacterized protein</fullName>
    </submittedName>
</protein>
<organism evidence="1 2">
    <name type="scientific">Madurella fahalii</name>
    <dbReference type="NCBI Taxonomy" id="1157608"/>
    <lineage>
        <taxon>Eukaryota</taxon>
        <taxon>Fungi</taxon>
        <taxon>Dikarya</taxon>
        <taxon>Ascomycota</taxon>
        <taxon>Pezizomycotina</taxon>
        <taxon>Sordariomycetes</taxon>
        <taxon>Sordariomycetidae</taxon>
        <taxon>Sordariales</taxon>
        <taxon>Sordariales incertae sedis</taxon>
        <taxon>Madurella</taxon>
    </lineage>
</organism>
<sequence>MTTFKPANINAWYKYYDDGGAYFQDSSRYFHQPSSHHNNKNPSNIPLTRVRSTTYLSPKASTMRFITALVLTFATAAVTAAPQAAGAGTLASRQQCTVDCACLNEVKNRDWAATQRCCESDGGSPEEPYCRRIPVDTAEAGFGGCCGGSGWFECRTVICPE</sequence>
<evidence type="ECO:0000313" key="1">
    <source>
        <dbReference type="EMBL" id="GAB1311500.1"/>
    </source>
</evidence>
<dbReference type="EMBL" id="BAAFSV010000001">
    <property type="protein sequence ID" value="GAB1311500.1"/>
    <property type="molecule type" value="Genomic_DNA"/>
</dbReference>
<dbReference type="GeneID" id="98172455"/>
<dbReference type="Proteomes" id="UP001628179">
    <property type="component" value="Unassembled WGS sequence"/>
</dbReference>
<reference evidence="1 2" key="1">
    <citation type="submission" date="2024-09" db="EMBL/GenBank/DDBJ databases">
        <title>Itraconazole resistance in Madurella fahalii resulting from another homologue of gene encoding cytochrome P450 14-alpha sterol demethylase (CYP51).</title>
        <authorList>
            <person name="Yoshioka I."/>
            <person name="Fahal A.H."/>
            <person name="Kaneko S."/>
            <person name="Yaguchi T."/>
        </authorList>
    </citation>
    <scope>NUCLEOTIDE SEQUENCE [LARGE SCALE GENOMIC DNA]</scope>
    <source>
        <strain evidence="1 2">IFM 68171</strain>
    </source>
</reference>
<comment type="caution">
    <text evidence="1">The sequence shown here is derived from an EMBL/GenBank/DDBJ whole genome shotgun (WGS) entry which is preliminary data.</text>
</comment>
<name>A0ABQ0G164_9PEZI</name>
<evidence type="ECO:0000313" key="2">
    <source>
        <dbReference type="Proteomes" id="UP001628179"/>
    </source>
</evidence>
<keyword evidence="2" id="KW-1185">Reference proteome</keyword>
<proteinExistence type="predicted"/>
<dbReference type="RefSeq" id="XP_070913233.1">
    <property type="nucleotide sequence ID" value="XM_071057132.1"/>
</dbReference>
<gene>
    <name evidence="1" type="ORF">MFIFM68171_01710</name>
</gene>